<gene>
    <name evidence="2" type="ORF">HCJ94_23945</name>
</gene>
<feature type="region of interest" description="Disordered" evidence="1">
    <location>
        <begin position="167"/>
        <end position="224"/>
    </location>
</feature>
<dbReference type="Proteomes" id="UP000783871">
    <property type="component" value="Unassembled WGS sequence"/>
</dbReference>
<proteinExistence type="predicted"/>
<reference evidence="2 3" key="1">
    <citation type="submission" date="2020-03" db="EMBL/GenBank/DDBJ databases">
        <title>WGS of actinomycetes isolated from Thailand.</title>
        <authorList>
            <person name="Thawai C."/>
        </authorList>
    </citation>
    <scope>NUCLEOTIDE SEQUENCE [LARGE SCALE GENOMIC DNA]</scope>
    <source>
        <strain evidence="2 3">HSS6-12</strain>
    </source>
</reference>
<organism evidence="2 3">
    <name type="scientific">Micromonospora thermarum</name>
    <dbReference type="NCBI Taxonomy" id="2720024"/>
    <lineage>
        <taxon>Bacteria</taxon>
        <taxon>Bacillati</taxon>
        <taxon>Actinomycetota</taxon>
        <taxon>Actinomycetes</taxon>
        <taxon>Micromonosporales</taxon>
        <taxon>Micromonosporaceae</taxon>
        <taxon>Micromonospora</taxon>
    </lineage>
</organism>
<sequence>MDRLLTASGRLPVASWREAVAAGRASHRVGERLVQGGLLTPVELEATVLSALHGAALFLLCLDSAIRLDMGETPAIGPVVRVDLRDACAEVDRRRRALDDAWPDSRMDTHAVVPVRSLSGHHVGLNALQWEIVAHADRRRTPIDLARSLGRDTFATLLEVRRMARAGLVGPGRPGGRGAAGRWIGAGDHSSADATAPDDGIGTGEDADEQALEPPAHPAPAGAEPAPLAVVAGVDAGPVPLSADDRPLARRTASPVRWSDGAGPSPDVCPVSVLLRIRDGLAAL</sequence>
<name>A0ABX0ZAK5_9ACTN</name>
<comment type="caution">
    <text evidence="2">The sequence shown here is derived from an EMBL/GenBank/DDBJ whole genome shotgun (WGS) entry which is preliminary data.</text>
</comment>
<keyword evidence="3" id="KW-1185">Reference proteome</keyword>
<protein>
    <submittedName>
        <fullName evidence="2">Uncharacterized protein</fullName>
    </submittedName>
</protein>
<feature type="compositionally biased region" description="Gly residues" evidence="1">
    <location>
        <begin position="169"/>
        <end position="179"/>
    </location>
</feature>
<accession>A0ABX0ZAK5</accession>
<dbReference type="RefSeq" id="WP_168003293.1">
    <property type="nucleotide sequence ID" value="NZ_JAATEO010000031.1"/>
</dbReference>
<dbReference type="EMBL" id="JAATEO010000031">
    <property type="protein sequence ID" value="NJP34947.1"/>
    <property type="molecule type" value="Genomic_DNA"/>
</dbReference>
<evidence type="ECO:0000313" key="2">
    <source>
        <dbReference type="EMBL" id="NJP34947.1"/>
    </source>
</evidence>
<evidence type="ECO:0000256" key="1">
    <source>
        <dbReference type="SAM" id="MobiDB-lite"/>
    </source>
</evidence>
<evidence type="ECO:0000313" key="3">
    <source>
        <dbReference type="Proteomes" id="UP000783871"/>
    </source>
</evidence>